<dbReference type="InterPro" id="IPR025698">
    <property type="entry name" value="2TM_dom"/>
</dbReference>
<feature type="domain" description="Signal transduction histidine kinase internal region" evidence="2">
    <location>
        <begin position="161"/>
        <end position="239"/>
    </location>
</feature>
<evidence type="ECO:0000313" key="4">
    <source>
        <dbReference type="EMBL" id="PHQ28904.1"/>
    </source>
</evidence>
<feature type="transmembrane region" description="Helical" evidence="1">
    <location>
        <begin position="85"/>
        <end position="109"/>
    </location>
</feature>
<dbReference type="OrthoDB" id="9809908at2"/>
<evidence type="ECO:0000259" key="2">
    <source>
        <dbReference type="Pfam" id="PF06580"/>
    </source>
</evidence>
<dbReference type="RefSeq" id="WP_099646519.1">
    <property type="nucleotide sequence ID" value="NZ_KZ319292.1"/>
</dbReference>
<dbReference type="InterPro" id="IPR010559">
    <property type="entry name" value="Sig_transdc_His_kin_internal"/>
</dbReference>
<dbReference type="PANTHER" id="PTHR34220">
    <property type="entry name" value="SENSOR HISTIDINE KINASE YPDA"/>
    <property type="match status" value="1"/>
</dbReference>
<feature type="transmembrane region" description="Helical" evidence="1">
    <location>
        <begin position="121"/>
        <end position="141"/>
    </location>
</feature>
<dbReference type="GO" id="GO:0000155">
    <property type="term" value="F:phosphorelay sensor kinase activity"/>
    <property type="evidence" value="ECO:0007669"/>
    <property type="project" value="InterPro"/>
</dbReference>
<keyword evidence="1" id="KW-0472">Membrane</keyword>
<feature type="domain" description="2TM" evidence="3">
    <location>
        <begin position="363"/>
        <end position="440"/>
    </location>
</feature>
<feature type="transmembrane region" description="Helical" evidence="1">
    <location>
        <begin position="47"/>
        <end position="64"/>
    </location>
</feature>
<dbReference type="EMBL" id="NQXA01000010">
    <property type="protein sequence ID" value="PHQ28904.1"/>
    <property type="molecule type" value="Genomic_DNA"/>
</dbReference>
<comment type="caution">
    <text evidence="4">The sequence shown here is derived from an EMBL/GenBank/DDBJ whole genome shotgun (WGS) entry which is preliminary data.</text>
</comment>
<organism evidence="4 5">
    <name type="scientific">Leeuwenhoekiella nanhaiensis</name>
    <dbReference type="NCBI Taxonomy" id="1655491"/>
    <lineage>
        <taxon>Bacteria</taxon>
        <taxon>Pseudomonadati</taxon>
        <taxon>Bacteroidota</taxon>
        <taxon>Flavobacteriia</taxon>
        <taxon>Flavobacteriales</taxon>
        <taxon>Flavobacteriaceae</taxon>
        <taxon>Leeuwenhoekiella</taxon>
    </lineage>
</organism>
<reference evidence="4 5" key="1">
    <citation type="submission" date="2017-08" db="EMBL/GenBank/DDBJ databases">
        <title>The whole genome shortgun sequences of strain Leeuwenhoekiella nanhaiensis G18 from the South China Sea.</title>
        <authorList>
            <person name="Liu Q."/>
        </authorList>
    </citation>
    <scope>NUCLEOTIDE SEQUENCE [LARGE SCALE GENOMIC DNA]</scope>
    <source>
        <strain evidence="4 5">G18</strain>
    </source>
</reference>
<dbReference type="Proteomes" id="UP000229433">
    <property type="component" value="Unassembled WGS sequence"/>
</dbReference>
<keyword evidence="5" id="KW-1185">Reference proteome</keyword>
<sequence length="446" mass="52061">MNVIIKEFAKACIVGVSIYLVFILIHVLLGNQLIFNGELAQDFAMSMLYSIVLYMFNMGVFRYFHHTYKSELFTFKRTIPAIISGMLVSILAVFLLELFHSSVILGTSVERFLETQDYKDYWIPLFVALVVNTIFYSFYFYKQRKDYQLKEQKIIAGTASAQFDALKNQLDPHFLFNSLNVLTSLIDENPHQAQRFTTSLSKVYRYVLEQKNKELVTLEEELAFAKTYMTLLKMRYEDSIVFTMPEELQKPEAKMVPLALQLVLENAVKHNVVSSNRRLEIRIEEEPGYLVVRNTLQPKKNMERGSGVGLFNIRQRYALLTSRRVFVEKTETEFIIKLPTLTRQLKTNVMKTENYLLEKKYDRAKEHVAKLKGFYVNLTMYCLIIPALIVLNAMTSNFPWVIFPALGWGLGVFFHGAEVFEWNPILGKGWEQRKIQELMEKEKRNN</sequence>
<evidence type="ECO:0000313" key="5">
    <source>
        <dbReference type="Proteomes" id="UP000229433"/>
    </source>
</evidence>
<dbReference type="InterPro" id="IPR036890">
    <property type="entry name" value="HATPase_C_sf"/>
</dbReference>
<accession>A0A2G1VQ80</accession>
<feature type="transmembrane region" description="Helical" evidence="1">
    <location>
        <begin position="400"/>
        <end position="420"/>
    </location>
</feature>
<gene>
    <name evidence="4" type="ORF">CJ305_11965</name>
</gene>
<keyword evidence="1" id="KW-0812">Transmembrane</keyword>
<dbReference type="Gene3D" id="3.30.565.10">
    <property type="entry name" value="Histidine kinase-like ATPase, C-terminal domain"/>
    <property type="match status" value="1"/>
</dbReference>
<evidence type="ECO:0000256" key="1">
    <source>
        <dbReference type="SAM" id="Phobius"/>
    </source>
</evidence>
<keyword evidence="1" id="KW-1133">Transmembrane helix</keyword>
<dbReference type="AlphaFoldDB" id="A0A2G1VQ80"/>
<dbReference type="InterPro" id="IPR050640">
    <property type="entry name" value="Bact_2-comp_sensor_kinase"/>
</dbReference>
<proteinExistence type="predicted"/>
<dbReference type="PANTHER" id="PTHR34220:SF7">
    <property type="entry name" value="SENSOR HISTIDINE KINASE YPDA"/>
    <property type="match status" value="1"/>
</dbReference>
<feature type="transmembrane region" description="Helical" evidence="1">
    <location>
        <begin position="12"/>
        <end position="35"/>
    </location>
</feature>
<dbReference type="Pfam" id="PF13239">
    <property type="entry name" value="2TM"/>
    <property type="match status" value="1"/>
</dbReference>
<protein>
    <submittedName>
        <fullName evidence="4">Histidine kinase</fullName>
    </submittedName>
</protein>
<keyword evidence="4" id="KW-0808">Transferase</keyword>
<dbReference type="SUPFAM" id="SSF55874">
    <property type="entry name" value="ATPase domain of HSP90 chaperone/DNA topoisomerase II/histidine kinase"/>
    <property type="match status" value="1"/>
</dbReference>
<name>A0A2G1VQ80_9FLAO</name>
<dbReference type="GO" id="GO:0016020">
    <property type="term" value="C:membrane"/>
    <property type="evidence" value="ECO:0007669"/>
    <property type="project" value="InterPro"/>
</dbReference>
<keyword evidence="4" id="KW-0418">Kinase</keyword>
<dbReference type="Pfam" id="PF06580">
    <property type="entry name" value="His_kinase"/>
    <property type="match status" value="1"/>
</dbReference>
<feature type="transmembrane region" description="Helical" evidence="1">
    <location>
        <begin position="374"/>
        <end position="394"/>
    </location>
</feature>
<evidence type="ECO:0000259" key="3">
    <source>
        <dbReference type="Pfam" id="PF13239"/>
    </source>
</evidence>